<evidence type="ECO:0000313" key="1">
    <source>
        <dbReference type="EMBL" id="OGC80556.1"/>
    </source>
</evidence>
<evidence type="ECO:0000313" key="2">
    <source>
        <dbReference type="Proteomes" id="UP000176185"/>
    </source>
</evidence>
<dbReference type="PANTHER" id="PTHR43845:SF1">
    <property type="entry name" value="BLR5969 PROTEIN"/>
    <property type="match status" value="1"/>
</dbReference>
<dbReference type="Gene3D" id="3.40.50.12780">
    <property type="entry name" value="N-terminal domain of ligase-like"/>
    <property type="match status" value="1"/>
</dbReference>
<proteinExistence type="predicted"/>
<evidence type="ECO:0008006" key="3">
    <source>
        <dbReference type="Google" id="ProtNLM"/>
    </source>
</evidence>
<dbReference type="Proteomes" id="UP000176185">
    <property type="component" value="Unassembled WGS sequence"/>
</dbReference>
<gene>
    <name evidence="1" type="ORF">A2943_01320</name>
</gene>
<dbReference type="AlphaFoldDB" id="A0A1F4XG25"/>
<organism evidence="1 2">
    <name type="scientific">Candidatus Adlerbacteria bacterium RIFCSPLOWO2_01_FULL_51_16</name>
    <dbReference type="NCBI Taxonomy" id="1797243"/>
    <lineage>
        <taxon>Bacteria</taxon>
        <taxon>Candidatus Adleribacteriota</taxon>
    </lineage>
</organism>
<dbReference type="InterPro" id="IPR042099">
    <property type="entry name" value="ANL_N_sf"/>
</dbReference>
<name>A0A1F4XG25_9BACT</name>
<dbReference type="EMBL" id="MEWX01000018">
    <property type="protein sequence ID" value="OGC80556.1"/>
    <property type="molecule type" value="Genomic_DNA"/>
</dbReference>
<accession>A0A1F4XG25</accession>
<comment type="caution">
    <text evidence="1">The sequence shown here is derived from an EMBL/GenBank/DDBJ whole genome shotgun (WGS) entry which is preliminary data.</text>
</comment>
<sequence length="506" mass="59019">MNRLYLPNGFRDPLWLEKQLKTRPEKDWRRLGQRRAMALFHEMSARVPAYKDFLKKHKVDPTKIRTVKDFAQLPTVNKDNYLRKYPREALCWDGEFKNKSWTVSTTSGSTGRPYYFPRENSQDWQYAMMAELYLRANFDIAKLSTLYIVAFPMGAWIGGVFTYEAIKIVAERGGYNLSVITPGIHKQEIIEAVKQLGGDFDQILIGSYAPFLKDILDDGKEAEINWHDYKLGFIFSAEGFNELFRDYVIKKTGLTNPYKDTLNHYGTVDMGTMSHETPLSVMLRRDATADPGLFKLLFPHDDKLPTLTQYNPSLFYFEEDSGNLYCSAYSGLPLVRYDLKDSGGVLKLEQVKKRLAGYGYDLAGAVKKARIGDTIWNLPFVYVYERNDFSVSFYAFQIYPETIRRALQAEELERFLTGKFTMTVRYDDSGQQRLEIHVELRPKQPESELLRSRTRRYIVDALLNESSEYRETHVMYGKRVHPDIIFWQYEDSQHFKPGAKQKWVKQ</sequence>
<protein>
    <recommendedName>
        <fullName evidence="3">Phenylacetate--CoA ligase</fullName>
    </recommendedName>
</protein>
<reference evidence="1 2" key="1">
    <citation type="journal article" date="2016" name="Nat. Commun.">
        <title>Thousands of microbial genomes shed light on interconnected biogeochemical processes in an aquifer system.</title>
        <authorList>
            <person name="Anantharaman K."/>
            <person name="Brown C.T."/>
            <person name="Hug L.A."/>
            <person name="Sharon I."/>
            <person name="Castelle C.J."/>
            <person name="Probst A.J."/>
            <person name="Thomas B.C."/>
            <person name="Singh A."/>
            <person name="Wilkins M.J."/>
            <person name="Karaoz U."/>
            <person name="Brodie E.L."/>
            <person name="Williams K.H."/>
            <person name="Hubbard S.S."/>
            <person name="Banfield J.F."/>
        </authorList>
    </citation>
    <scope>NUCLEOTIDE SEQUENCE [LARGE SCALE GENOMIC DNA]</scope>
</reference>
<dbReference type="PANTHER" id="PTHR43845">
    <property type="entry name" value="BLR5969 PROTEIN"/>
    <property type="match status" value="1"/>
</dbReference>
<dbReference type="STRING" id="1797243.A2943_01320"/>